<evidence type="ECO:0000256" key="6">
    <source>
        <dbReference type="ARBA" id="ARBA00022816"/>
    </source>
</evidence>
<feature type="transmembrane region" description="Helical" evidence="13">
    <location>
        <begin position="21"/>
        <end position="42"/>
    </location>
</feature>
<evidence type="ECO:0000256" key="2">
    <source>
        <dbReference type="ARBA" id="ARBA00004567"/>
    </source>
</evidence>
<dbReference type="GO" id="GO:0006999">
    <property type="term" value="P:nuclear pore organization"/>
    <property type="evidence" value="ECO:0007669"/>
    <property type="project" value="TreeGrafter"/>
</dbReference>
<dbReference type="GO" id="GO:0051028">
    <property type="term" value="P:mRNA transport"/>
    <property type="evidence" value="ECO:0007669"/>
    <property type="project" value="UniProtKB-KW"/>
</dbReference>
<feature type="transmembrane region" description="Helical" evidence="13">
    <location>
        <begin position="122"/>
        <end position="139"/>
    </location>
</feature>
<evidence type="ECO:0000256" key="3">
    <source>
        <dbReference type="ARBA" id="ARBA00005760"/>
    </source>
</evidence>
<keyword evidence="11 13" id="KW-0472">Membrane</keyword>
<evidence type="ECO:0000256" key="12">
    <source>
        <dbReference type="ARBA" id="ARBA00023242"/>
    </source>
</evidence>
<evidence type="ECO:0000256" key="7">
    <source>
        <dbReference type="ARBA" id="ARBA00022927"/>
    </source>
</evidence>
<comment type="subcellular location">
    <subcellularLocation>
        <location evidence="1">Nucleus membrane</location>
        <topology evidence="1">Multi-pass membrane protein</topology>
    </subcellularLocation>
    <subcellularLocation>
        <location evidence="2">Nucleus</location>
        <location evidence="2">Nuclear pore complex</location>
    </subcellularLocation>
</comment>
<evidence type="ECO:0000256" key="8">
    <source>
        <dbReference type="ARBA" id="ARBA00022989"/>
    </source>
</evidence>
<evidence type="ECO:0000256" key="4">
    <source>
        <dbReference type="ARBA" id="ARBA00022448"/>
    </source>
</evidence>
<keyword evidence="5 13" id="KW-0812">Transmembrane</keyword>
<sequence length="541" mass="59663">MSSASSASSAHVVVKKRWLGFLIWQEVASTVVYLLLSIFFPFPGRIPAASVLSFLAFSLSLHLLSLSLFLLSSPCPEPSASIADLVAGLLRACLRAVIGGTTNGDYSADFRHRVYRTLSKCFFLFICVLSGFLSTAALCGRAEPGGGMKLVGLGINGAMFGLVYGVHYLYHKRWILTFPVIQRPFFYSLKMGLYSSLREALKLSTLALIPSLLVTLFVPDQFRSRRSIGPFILYLANLYTGVSVISFTWELSTHLLLVVHTRRCHFAPSRGSAAVETNPSEELLEALEQSSPRSLLKYLAYLDLCMVSENNVEPWRAAFFEETGETYRRVISLCLRPLEHLTSKLVEGLEGLAVDKSDLFSQQLNPLNGTNVDSNLHVAFNEFQLYSWSARTIAALTSRSYLEDRYGVAQLTGLNIAVLSTLLSTLLAVEACMGKKTSSQAAHLMGPSSIGWVTLKTARHDGANVVTIKKRGGLLHAKAYSMADILRTSIYQIVSVFHAEMQAAAKSSGLEKNWVALGKPLYGTREALIHKLLQFLEYRAY</sequence>
<reference evidence="14 15" key="1">
    <citation type="journal article" date="2016" name="Sci. Rep.">
        <title>The Dendrobium catenatum Lindl. genome sequence provides insights into polysaccharide synthase, floral development and adaptive evolution.</title>
        <authorList>
            <person name="Zhang G.Q."/>
            <person name="Xu Q."/>
            <person name="Bian C."/>
            <person name="Tsai W.C."/>
            <person name="Yeh C.M."/>
            <person name="Liu K.W."/>
            <person name="Yoshida K."/>
            <person name="Zhang L.S."/>
            <person name="Chang S.B."/>
            <person name="Chen F."/>
            <person name="Shi Y."/>
            <person name="Su Y.Y."/>
            <person name="Zhang Y.Q."/>
            <person name="Chen L.J."/>
            <person name="Yin Y."/>
            <person name="Lin M."/>
            <person name="Huang H."/>
            <person name="Deng H."/>
            <person name="Wang Z.W."/>
            <person name="Zhu S.L."/>
            <person name="Zhao X."/>
            <person name="Deng C."/>
            <person name="Niu S.C."/>
            <person name="Huang J."/>
            <person name="Wang M."/>
            <person name="Liu G.H."/>
            <person name="Yang H.J."/>
            <person name="Xiao X.J."/>
            <person name="Hsiao Y.Y."/>
            <person name="Wu W.L."/>
            <person name="Chen Y.Y."/>
            <person name="Mitsuda N."/>
            <person name="Ohme-Takagi M."/>
            <person name="Luo Y.B."/>
            <person name="Van de Peer Y."/>
            <person name="Liu Z.J."/>
        </authorList>
    </citation>
    <scope>NUCLEOTIDE SEQUENCE [LARGE SCALE GENOMIC DNA]</scope>
    <source>
        <tissue evidence="14">The whole plant</tissue>
    </source>
</reference>
<keyword evidence="12" id="KW-0539">Nucleus</keyword>
<dbReference type="Proteomes" id="UP000233837">
    <property type="component" value="Unassembled WGS sequence"/>
</dbReference>
<accession>A0A2I0VVJ6</accession>
<reference evidence="14 15" key="2">
    <citation type="journal article" date="2017" name="Nature">
        <title>The Apostasia genome and the evolution of orchids.</title>
        <authorList>
            <person name="Zhang G.Q."/>
            <person name="Liu K.W."/>
            <person name="Li Z."/>
            <person name="Lohaus R."/>
            <person name="Hsiao Y.Y."/>
            <person name="Niu S.C."/>
            <person name="Wang J.Y."/>
            <person name="Lin Y.C."/>
            <person name="Xu Q."/>
            <person name="Chen L.J."/>
            <person name="Yoshida K."/>
            <person name="Fujiwara S."/>
            <person name="Wang Z.W."/>
            <person name="Zhang Y.Q."/>
            <person name="Mitsuda N."/>
            <person name="Wang M."/>
            <person name="Liu G.H."/>
            <person name="Pecoraro L."/>
            <person name="Huang H.X."/>
            <person name="Xiao X.J."/>
            <person name="Lin M."/>
            <person name="Wu X.Y."/>
            <person name="Wu W.L."/>
            <person name="Chen Y.Y."/>
            <person name="Chang S.B."/>
            <person name="Sakamoto S."/>
            <person name="Ohme-Takagi M."/>
            <person name="Yagi M."/>
            <person name="Zeng S.J."/>
            <person name="Shen C.Y."/>
            <person name="Yeh C.M."/>
            <person name="Luo Y.B."/>
            <person name="Tsai W.C."/>
            <person name="Van de Peer Y."/>
            <person name="Liu Z.J."/>
        </authorList>
    </citation>
    <scope>NUCLEOTIDE SEQUENCE [LARGE SCALE GENOMIC DNA]</scope>
    <source>
        <tissue evidence="14">The whole plant</tissue>
    </source>
</reference>
<dbReference type="EMBL" id="KZ503195">
    <property type="protein sequence ID" value="PKU67433.1"/>
    <property type="molecule type" value="Genomic_DNA"/>
</dbReference>
<dbReference type="AlphaFoldDB" id="A0A2I0VVJ6"/>
<evidence type="ECO:0000256" key="10">
    <source>
        <dbReference type="ARBA" id="ARBA00023132"/>
    </source>
</evidence>
<evidence type="ECO:0000256" key="9">
    <source>
        <dbReference type="ARBA" id="ARBA00023010"/>
    </source>
</evidence>
<keyword evidence="9" id="KW-0811">Translocation</keyword>
<dbReference type="PANTHER" id="PTHR13269:SF6">
    <property type="entry name" value="NUCLEOPORIN NDC1"/>
    <property type="match status" value="1"/>
</dbReference>
<protein>
    <recommendedName>
        <fullName evidence="16">Nucleoporin NDC1</fullName>
    </recommendedName>
</protein>
<keyword evidence="10" id="KW-0906">Nuclear pore complex</keyword>
<organism evidence="14 15">
    <name type="scientific">Dendrobium catenatum</name>
    <dbReference type="NCBI Taxonomy" id="906689"/>
    <lineage>
        <taxon>Eukaryota</taxon>
        <taxon>Viridiplantae</taxon>
        <taxon>Streptophyta</taxon>
        <taxon>Embryophyta</taxon>
        <taxon>Tracheophyta</taxon>
        <taxon>Spermatophyta</taxon>
        <taxon>Magnoliopsida</taxon>
        <taxon>Liliopsida</taxon>
        <taxon>Asparagales</taxon>
        <taxon>Orchidaceae</taxon>
        <taxon>Epidendroideae</taxon>
        <taxon>Malaxideae</taxon>
        <taxon>Dendrobiinae</taxon>
        <taxon>Dendrobium</taxon>
    </lineage>
</organism>
<evidence type="ECO:0000313" key="15">
    <source>
        <dbReference type="Proteomes" id="UP000233837"/>
    </source>
</evidence>
<dbReference type="GO" id="GO:0070762">
    <property type="term" value="C:nuclear pore transmembrane ring"/>
    <property type="evidence" value="ECO:0007669"/>
    <property type="project" value="TreeGrafter"/>
</dbReference>
<dbReference type="OrthoDB" id="67850at2759"/>
<keyword evidence="8 13" id="KW-1133">Transmembrane helix</keyword>
<evidence type="ECO:0000256" key="11">
    <source>
        <dbReference type="ARBA" id="ARBA00023136"/>
    </source>
</evidence>
<feature type="transmembrane region" description="Helical" evidence="13">
    <location>
        <begin position="231"/>
        <end position="249"/>
    </location>
</feature>
<keyword evidence="7" id="KW-0653">Protein transport</keyword>
<keyword evidence="15" id="KW-1185">Reference proteome</keyword>
<evidence type="ECO:0000313" key="14">
    <source>
        <dbReference type="EMBL" id="PKU67433.1"/>
    </source>
</evidence>
<gene>
    <name evidence="14" type="ORF">MA16_Dca020328</name>
</gene>
<evidence type="ECO:0000256" key="1">
    <source>
        <dbReference type="ARBA" id="ARBA00004232"/>
    </source>
</evidence>
<dbReference type="GO" id="GO:0031965">
    <property type="term" value="C:nuclear membrane"/>
    <property type="evidence" value="ECO:0007669"/>
    <property type="project" value="UniProtKB-SubCell"/>
</dbReference>
<dbReference type="InterPro" id="IPR019049">
    <property type="entry name" value="Nucleoporin_prot_Ndc1/Nup"/>
</dbReference>
<dbReference type="GO" id="GO:0015031">
    <property type="term" value="P:protein transport"/>
    <property type="evidence" value="ECO:0007669"/>
    <property type="project" value="UniProtKB-KW"/>
</dbReference>
<evidence type="ECO:0008006" key="16">
    <source>
        <dbReference type="Google" id="ProtNLM"/>
    </source>
</evidence>
<name>A0A2I0VVJ6_9ASPA</name>
<feature type="transmembrane region" description="Helical" evidence="13">
    <location>
        <begin position="48"/>
        <end position="70"/>
    </location>
</feature>
<keyword evidence="4" id="KW-0813">Transport</keyword>
<feature type="transmembrane region" description="Helical" evidence="13">
    <location>
        <begin position="151"/>
        <end position="170"/>
    </location>
</feature>
<evidence type="ECO:0000256" key="13">
    <source>
        <dbReference type="SAM" id="Phobius"/>
    </source>
</evidence>
<dbReference type="PANTHER" id="PTHR13269">
    <property type="entry name" value="NUCLEOPORIN NDC1"/>
    <property type="match status" value="1"/>
</dbReference>
<proteinExistence type="inferred from homology"/>
<comment type="similarity">
    <text evidence="3">Belongs to the NDC1 family.</text>
</comment>
<evidence type="ECO:0000256" key="5">
    <source>
        <dbReference type="ARBA" id="ARBA00022692"/>
    </source>
</evidence>
<keyword evidence="6" id="KW-0509">mRNA transport</keyword>
<dbReference type="GO" id="GO:0030674">
    <property type="term" value="F:protein-macromolecule adaptor activity"/>
    <property type="evidence" value="ECO:0007669"/>
    <property type="project" value="TreeGrafter"/>
</dbReference>